<dbReference type="EMBL" id="WNLP01000001">
    <property type="protein sequence ID" value="MUH59020.1"/>
    <property type="molecule type" value="Genomic_DNA"/>
</dbReference>
<evidence type="ECO:0000313" key="7">
    <source>
        <dbReference type="EMBL" id="MUH59020.1"/>
    </source>
</evidence>
<organism evidence="7 8">
    <name type="scientific">Bifidobacterium canis</name>
    <dbReference type="NCBI Taxonomy" id="2610880"/>
    <lineage>
        <taxon>Bacteria</taxon>
        <taxon>Bacillati</taxon>
        <taxon>Actinomycetota</taxon>
        <taxon>Actinomycetes</taxon>
        <taxon>Bifidobacteriales</taxon>
        <taxon>Bifidobacteriaceae</taxon>
        <taxon>Bifidobacterium</taxon>
    </lineage>
</organism>
<comment type="caution">
    <text evidence="7">The sequence shown here is derived from an EMBL/GenBank/DDBJ whole genome shotgun (WGS) entry which is preliminary data.</text>
</comment>
<dbReference type="PROSITE" id="PS51257">
    <property type="entry name" value="PROKAR_LIPOPROTEIN"/>
    <property type="match status" value="1"/>
</dbReference>
<evidence type="ECO:0000256" key="4">
    <source>
        <dbReference type="ARBA" id="ARBA00022729"/>
    </source>
</evidence>
<feature type="signal peptide" evidence="6">
    <location>
        <begin position="1"/>
        <end position="30"/>
    </location>
</feature>
<feature type="compositionally biased region" description="Basic residues" evidence="5">
    <location>
        <begin position="304"/>
        <end position="317"/>
    </location>
</feature>
<accession>A0A7K1J390</accession>
<evidence type="ECO:0000313" key="8">
    <source>
        <dbReference type="Proteomes" id="UP000487882"/>
    </source>
</evidence>
<feature type="compositionally biased region" description="Polar residues" evidence="5">
    <location>
        <begin position="293"/>
        <end position="302"/>
    </location>
</feature>
<protein>
    <submittedName>
        <fullName evidence="7">ABC transporter substrate-binding protein</fullName>
    </submittedName>
</protein>
<feature type="chain" id="PRO_5039041183" evidence="6">
    <location>
        <begin position="31"/>
        <end position="355"/>
    </location>
</feature>
<evidence type="ECO:0000256" key="3">
    <source>
        <dbReference type="ARBA" id="ARBA00022723"/>
    </source>
</evidence>
<keyword evidence="8" id="KW-1185">Reference proteome</keyword>
<feature type="region of interest" description="Disordered" evidence="5">
    <location>
        <begin position="283"/>
        <end position="328"/>
    </location>
</feature>
<dbReference type="SUPFAM" id="SSF53807">
    <property type="entry name" value="Helical backbone' metal receptor"/>
    <property type="match status" value="1"/>
</dbReference>
<reference evidence="7 8" key="1">
    <citation type="submission" date="2019-09" db="EMBL/GenBank/DDBJ databases">
        <title>Bifidobacterium canis sp. nov., isolated from the digestive tract of German Shepherd dog puppy.</title>
        <authorList>
            <person name="Bunesova V."/>
        </authorList>
    </citation>
    <scope>NUCLEOTIDE SEQUENCE [LARGE SCALE GENOMIC DNA]</scope>
    <source>
        <strain evidence="7 8">GSD1FS</strain>
    </source>
</reference>
<keyword evidence="3" id="KW-0479">Metal-binding</keyword>
<evidence type="ECO:0000256" key="6">
    <source>
        <dbReference type="SAM" id="SignalP"/>
    </source>
</evidence>
<dbReference type="PANTHER" id="PTHR42953:SF1">
    <property type="entry name" value="METAL-BINDING PROTEIN HI_0362-RELATED"/>
    <property type="match status" value="1"/>
</dbReference>
<name>A0A7K1J390_9BIFI</name>
<dbReference type="GO" id="GO:0030313">
    <property type="term" value="C:cell envelope"/>
    <property type="evidence" value="ECO:0007669"/>
    <property type="project" value="UniProtKB-SubCell"/>
</dbReference>
<proteinExistence type="predicted"/>
<keyword evidence="4 6" id="KW-0732">Signal</keyword>
<dbReference type="PANTHER" id="PTHR42953">
    <property type="entry name" value="HIGH-AFFINITY ZINC UPTAKE SYSTEM PROTEIN ZNUA-RELATED"/>
    <property type="match status" value="1"/>
</dbReference>
<dbReference type="InterPro" id="IPR006127">
    <property type="entry name" value="ZnuA-like"/>
</dbReference>
<gene>
    <name evidence="7" type="ORF">GSD1FS_0324</name>
</gene>
<evidence type="ECO:0000256" key="5">
    <source>
        <dbReference type="SAM" id="MobiDB-lite"/>
    </source>
</evidence>
<dbReference type="Pfam" id="PF01297">
    <property type="entry name" value="ZnuA"/>
    <property type="match status" value="1"/>
</dbReference>
<dbReference type="AlphaFoldDB" id="A0A7K1J390"/>
<dbReference type="RefSeq" id="WP_246165688.1">
    <property type="nucleotide sequence ID" value="NZ_WNLP01000001.1"/>
</dbReference>
<dbReference type="Gene3D" id="3.40.50.1980">
    <property type="entry name" value="Nitrogenase molybdenum iron protein domain"/>
    <property type="match status" value="1"/>
</dbReference>
<sequence>MRNRKNGRRAIVALLACIATLLGSSACGWASEQTSQPQPSTSTTQASEKITVVATLNQWGSLANSIGKDKVSVTSIMSSSTADTHNFAPTSKQVSTMRKAQVLVSNGAGYDSWADKGQSEDTTLVSVADTVGAMEGDNPHLWFSKDARQAVAKELTEVFSRLQPSSKSYFEKNLKQWQTNEKELESTLSERSKELKNPTYAATEDVAYYLMSDLGFTDVTPKNFAQAVTGGDELTSADTKEFEKVITDGQTKLLICDSQAKTDADDTLTKDAKEKKIPVVTVTETMPKDQKHSSTGSNHWVTRSSRKSKKRSRRKRNPALPAQAHQHRVLQAVRNDRSNRINRNITIALWLSCAQ</sequence>
<dbReference type="InterPro" id="IPR050492">
    <property type="entry name" value="Bact_metal-bind_prot9"/>
</dbReference>
<evidence type="ECO:0000256" key="1">
    <source>
        <dbReference type="ARBA" id="ARBA00004196"/>
    </source>
</evidence>
<dbReference type="Proteomes" id="UP000487882">
    <property type="component" value="Unassembled WGS sequence"/>
</dbReference>
<dbReference type="GO" id="GO:0030001">
    <property type="term" value="P:metal ion transport"/>
    <property type="evidence" value="ECO:0007669"/>
    <property type="project" value="InterPro"/>
</dbReference>
<dbReference type="GO" id="GO:0046872">
    <property type="term" value="F:metal ion binding"/>
    <property type="evidence" value="ECO:0007669"/>
    <property type="project" value="UniProtKB-KW"/>
</dbReference>
<evidence type="ECO:0000256" key="2">
    <source>
        <dbReference type="ARBA" id="ARBA00022448"/>
    </source>
</evidence>
<comment type="subcellular location">
    <subcellularLocation>
        <location evidence="1">Cell envelope</location>
    </subcellularLocation>
</comment>
<keyword evidence="2" id="KW-0813">Transport</keyword>